<keyword evidence="2" id="KW-0640">Prion</keyword>
<feature type="domain" description="Protein kinase" evidence="1">
    <location>
        <begin position="233"/>
        <end position="560"/>
    </location>
</feature>
<dbReference type="Gene3D" id="1.10.510.10">
    <property type="entry name" value="Transferase(Phosphotransferase) domain 1"/>
    <property type="match status" value="1"/>
</dbReference>
<dbReference type="InterPro" id="IPR029498">
    <property type="entry name" value="HeLo_dom"/>
</dbReference>
<evidence type="ECO:0000313" key="2">
    <source>
        <dbReference type="EMBL" id="KAK0609574.1"/>
    </source>
</evidence>
<dbReference type="EMBL" id="JAULSR010000013">
    <property type="protein sequence ID" value="KAK0609574.1"/>
    <property type="molecule type" value="Genomic_DNA"/>
</dbReference>
<keyword evidence="2" id="KW-0034">Amyloid</keyword>
<dbReference type="InterPro" id="IPR038305">
    <property type="entry name" value="HeLo_sf"/>
</dbReference>
<dbReference type="InterPro" id="IPR011009">
    <property type="entry name" value="Kinase-like_dom_sf"/>
</dbReference>
<dbReference type="InterPro" id="IPR056002">
    <property type="entry name" value="DUF7580"/>
</dbReference>
<accession>A0AA39TJM0</accession>
<sequence length="572" mass="64883">MEVLGLLIGVPGLVQTCLHGYRTLVRATHMSKDFEQIYAQLRLQEARLIQIAHGWGLDIIQPEGDISVVARPIPDNLHHELQLDQARIFEEPVKAALQQISVILVDSERFTARYGLIQSPKGTERNSPFKRLSIRRVTWSLLDKEAFTQLVQNLGIFNDALERFMPLVQRHTLSMALSVHFSETCSAEELEQLLKSATGKYQALQQNLDLRSFQTRMEKDTESIWAQPSLGIPTSIAPLGGSEFPPNEARSWAKFWKDTAFGSIMTISMVEWKSYDEQADDSKKTMIRERVEKLANLLHHAASNSTNLRILDCVKTFDNVEHSRVGFVLEVPRSLTRSISMNPGTSPKCTTLHSLLGAKVAALQVPDLGSRISLAALLARSLLQLHASGWLHKGMRSDNILFFHIEDDDEEGRTTSAQHSPPDISDPYIAGFDYSRPDSSIAMTETLATYHKYQDYYRHPNSIANIGEANPITTRYRRAFDVYSLGCVLLEIGLWRRLEEFWKPTYTPASFRDRLIRVYTRDLARLCGKKYEAVTRLCLEKLANGDMDPETDRASLHEFYQDVVCQLQSCIV</sequence>
<proteinExistence type="predicted"/>
<gene>
    <name evidence="2" type="ORF">B0T17DRAFT_546588</name>
</gene>
<dbReference type="AlphaFoldDB" id="A0AA39TJM0"/>
<dbReference type="Proteomes" id="UP001174934">
    <property type="component" value="Unassembled WGS sequence"/>
</dbReference>
<evidence type="ECO:0000259" key="1">
    <source>
        <dbReference type="PROSITE" id="PS50011"/>
    </source>
</evidence>
<dbReference type="GO" id="GO:0004672">
    <property type="term" value="F:protein kinase activity"/>
    <property type="evidence" value="ECO:0007669"/>
    <property type="project" value="InterPro"/>
</dbReference>
<evidence type="ECO:0000313" key="3">
    <source>
        <dbReference type="Proteomes" id="UP001174934"/>
    </source>
</evidence>
<name>A0AA39TJM0_9PEZI</name>
<dbReference type="InterPro" id="IPR000719">
    <property type="entry name" value="Prot_kinase_dom"/>
</dbReference>
<protein>
    <submittedName>
        <fullName evidence="2">Prion-inhibition and propagation-domain-containing protein</fullName>
    </submittedName>
</protein>
<dbReference type="Gene3D" id="1.20.120.1020">
    <property type="entry name" value="Prion-inhibition and propagation, HeLo domain"/>
    <property type="match status" value="1"/>
</dbReference>
<dbReference type="Pfam" id="PF24476">
    <property type="entry name" value="DUF7580"/>
    <property type="match status" value="1"/>
</dbReference>
<comment type="caution">
    <text evidence="2">The sequence shown here is derived from an EMBL/GenBank/DDBJ whole genome shotgun (WGS) entry which is preliminary data.</text>
</comment>
<dbReference type="GO" id="GO:0005524">
    <property type="term" value="F:ATP binding"/>
    <property type="evidence" value="ECO:0007669"/>
    <property type="project" value="InterPro"/>
</dbReference>
<reference evidence="2" key="1">
    <citation type="submission" date="2023-06" db="EMBL/GenBank/DDBJ databases">
        <title>Genome-scale phylogeny and comparative genomics of the fungal order Sordariales.</title>
        <authorList>
            <consortium name="Lawrence Berkeley National Laboratory"/>
            <person name="Hensen N."/>
            <person name="Bonometti L."/>
            <person name="Westerberg I."/>
            <person name="Brannstrom I.O."/>
            <person name="Guillou S."/>
            <person name="Cros-Aarteil S."/>
            <person name="Calhoun S."/>
            <person name="Haridas S."/>
            <person name="Kuo A."/>
            <person name="Mondo S."/>
            <person name="Pangilinan J."/>
            <person name="Riley R."/>
            <person name="LaButti K."/>
            <person name="Andreopoulos B."/>
            <person name="Lipzen A."/>
            <person name="Chen C."/>
            <person name="Yanf M."/>
            <person name="Daum C."/>
            <person name="Ng V."/>
            <person name="Clum A."/>
            <person name="Steindorff A."/>
            <person name="Ohm R."/>
            <person name="Martin F."/>
            <person name="Silar P."/>
            <person name="Natvig D."/>
            <person name="Lalanne C."/>
            <person name="Gautier V."/>
            <person name="Ament-velasquez S.L."/>
            <person name="Kruys A."/>
            <person name="Hutchinson M.I."/>
            <person name="Powell A.J."/>
            <person name="Barry K."/>
            <person name="Miller A.N."/>
            <person name="Grigoriev I.V."/>
            <person name="Debuchy R."/>
            <person name="Gladieux P."/>
            <person name="Thoren M.H."/>
            <person name="Johannesson H."/>
        </authorList>
    </citation>
    <scope>NUCLEOTIDE SEQUENCE</scope>
    <source>
        <strain evidence="2">SMH3391-2</strain>
    </source>
</reference>
<dbReference type="PROSITE" id="PS50011">
    <property type="entry name" value="PROTEIN_KINASE_DOM"/>
    <property type="match status" value="1"/>
</dbReference>
<dbReference type="PANTHER" id="PTHR37542">
    <property type="entry name" value="HELO DOMAIN-CONTAINING PROTEIN-RELATED"/>
    <property type="match status" value="1"/>
</dbReference>
<keyword evidence="3" id="KW-1185">Reference proteome</keyword>
<organism evidence="2 3">
    <name type="scientific">Bombardia bombarda</name>
    <dbReference type="NCBI Taxonomy" id="252184"/>
    <lineage>
        <taxon>Eukaryota</taxon>
        <taxon>Fungi</taxon>
        <taxon>Dikarya</taxon>
        <taxon>Ascomycota</taxon>
        <taxon>Pezizomycotina</taxon>
        <taxon>Sordariomycetes</taxon>
        <taxon>Sordariomycetidae</taxon>
        <taxon>Sordariales</taxon>
        <taxon>Lasiosphaeriaceae</taxon>
        <taxon>Bombardia</taxon>
    </lineage>
</organism>
<dbReference type="Pfam" id="PF14479">
    <property type="entry name" value="HeLo"/>
    <property type="match status" value="1"/>
</dbReference>
<dbReference type="SUPFAM" id="SSF56112">
    <property type="entry name" value="Protein kinase-like (PK-like)"/>
    <property type="match status" value="1"/>
</dbReference>